<organism evidence="3 4">
    <name type="scientific">Acinetobacter pollinis</name>
    <dbReference type="NCBI Taxonomy" id="2605270"/>
    <lineage>
        <taxon>Bacteria</taxon>
        <taxon>Pseudomonadati</taxon>
        <taxon>Pseudomonadota</taxon>
        <taxon>Gammaproteobacteria</taxon>
        <taxon>Moraxellales</taxon>
        <taxon>Moraxellaceae</taxon>
        <taxon>Acinetobacter</taxon>
    </lineage>
</organism>
<evidence type="ECO:0008006" key="5">
    <source>
        <dbReference type="Google" id="ProtNLM"/>
    </source>
</evidence>
<accession>A0ABU6DWB7</accession>
<dbReference type="RefSeq" id="WP_325775829.1">
    <property type="nucleotide sequence ID" value="NZ_VTDN01000008.1"/>
</dbReference>
<evidence type="ECO:0000256" key="2">
    <source>
        <dbReference type="SAM" id="SignalP"/>
    </source>
</evidence>
<dbReference type="Proteomes" id="UP001339883">
    <property type="component" value="Unassembled WGS sequence"/>
</dbReference>
<dbReference type="PANTHER" id="PTHR38105">
    <property type="entry name" value="OUTER MEMBRANE PROTEIN-RELATED-RELATED"/>
    <property type="match status" value="1"/>
</dbReference>
<feature type="signal peptide" evidence="2">
    <location>
        <begin position="1"/>
        <end position="21"/>
    </location>
</feature>
<dbReference type="EMBL" id="VTDN01000008">
    <property type="protein sequence ID" value="MEB5477469.1"/>
    <property type="molecule type" value="Genomic_DNA"/>
</dbReference>
<comment type="caution">
    <text evidence="3">The sequence shown here is derived from an EMBL/GenBank/DDBJ whole genome shotgun (WGS) entry which is preliminary data.</text>
</comment>
<gene>
    <name evidence="3" type="ORF">I2F25_10495</name>
</gene>
<evidence type="ECO:0000313" key="3">
    <source>
        <dbReference type="EMBL" id="MEB5477469.1"/>
    </source>
</evidence>
<evidence type="ECO:0000256" key="1">
    <source>
        <dbReference type="ARBA" id="ARBA00022729"/>
    </source>
</evidence>
<protein>
    <recommendedName>
        <fullName evidence="5">Porin</fullName>
    </recommendedName>
</protein>
<dbReference type="Pfam" id="PF06178">
    <property type="entry name" value="KdgM"/>
    <property type="match status" value="1"/>
</dbReference>
<evidence type="ECO:0000313" key="4">
    <source>
        <dbReference type="Proteomes" id="UP001339883"/>
    </source>
</evidence>
<dbReference type="InterPro" id="IPR053713">
    <property type="entry name" value="Bact_OM_Channel_sf"/>
</dbReference>
<name>A0ABU6DWB7_9GAMM</name>
<sequence length="231" mass="27069">MKNIITLCTIGLFICSPSVHALSLSYGHYYEDLSKKNVDVIGLEHTFKNRITLATEWKATPDNQDNGRPGTAFSHEKFYEKKFKAKYKYSFNNYYSAGPELEYANKTDGDKYKAKITNDFNLTNTDKVYVKMVGERMNYDAKKPSKKILYAESGYTKKIDKTKITYEYTYYHGQDTKLFNNKNTDYRHKFNMEYKLSSKISPYIEVRNESLSSKSDRRQTIFETGLSYTFF</sequence>
<keyword evidence="4" id="KW-1185">Reference proteome</keyword>
<dbReference type="Gene3D" id="2.40.160.40">
    <property type="entry name" value="monomeric porin ompg"/>
    <property type="match status" value="1"/>
</dbReference>
<dbReference type="InterPro" id="IPR009331">
    <property type="entry name" value="Oligogalacturonate-sp_porin"/>
</dbReference>
<dbReference type="PANTHER" id="PTHR38105:SF5">
    <property type="entry name" value="OUTER MEMBRANE PROTEIN"/>
    <property type="match status" value="1"/>
</dbReference>
<feature type="chain" id="PRO_5047259666" description="Porin" evidence="2">
    <location>
        <begin position="22"/>
        <end position="231"/>
    </location>
</feature>
<proteinExistence type="predicted"/>
<keyword evidence="1 2" id="KW-0732">Signal</keyword>
<reference evidence="3 4" key="1">
    <citation type="submission" date="2019-08" db="EMBL/GenBank/DDBJ databases">
        <title>Five species of Acinetobacter isolated from floral nectar and animal pollinators.</title>
        <authorList>
            <person name="Hendry T.A."/>
        </authorList>
    </citation>
    <scope>NUCLEOTIDE SEQUENCE [LARGE SCALE GENOMIC DNA]</scope>
    <source>
        <strain evidence="3 4">MD18.27</strain>
    </source>
</reference>